<proteinExistence type="inferred from homology"/>
<evidence type="ECO:0000256" key="2">
    <source>
        <dbReference type="ARBA" id="ARBA00010421"/>
    </source>
</evidence>
<sequence length="140" mass="14579">MKFTNGFASLLVFAVAALANTVSYDQIYDSKSESLNAVACSNGAHGLESKFKTFGSLPNFPFIGGAGAVEGYDSVNCGTCWQLTYAGTDKTINVLAIDHAAPGTFNIALEAMNKLTNGQAVELGRVSVTSKQVAKSVCGL</sequence>
<reference evidence="5 6" key="1">
    <citation type="journal article" date="2024" name="J Genomics">
        <title>Draft genome sequencing and assembly of Favolaschia claudopus CIRM-BRFM 2984 isolated from oak limbs.</title>
        <authorList>
            <person name="Navarro D."/>
            <person name="Drula E."/>
            <person name="Chaduli D."/>
            <person name="Cazenave R."/>
            <person name="Ahrendt S."/>
            <person name="Wang J."/>
            <person name="Lipzen A."/>
            <person name="Daum C."/>
            <person name="Barry K."/>
            <person name="Grigoriev I.V."/>
            <person name="Favel A."/>
            <person name="Rosso M.N."/>
            <person name="Martin F."/>
        </authorList>
    </citation>
    <scope>NUCLEOTIDE SEQUENCE [LARGE SCALE GENOMIC DNA]</scope>
    <source>
        <strain evidence="5 6">CIRM-BRFM 2984</strain>
    </source>
</reference>
<evidence type="ECO:0000256" key="3">
    <source>
        <dbReference type="ARBA" id="ARBA00022525"/>
    </source>
</evidence>
<comment type="similarity">
    <text evidence="2">Belongs to the cerato-platanin family.</text>
</comment>
<organism evidence="5 6">
    <name type="scientific">Favolaschia claudopus</name>
    <dbReference type="NCBI Taxonomy" id="2862362"/>
    <lineage>
        <taxon>Eukaryota</taxon>
        <taxon>Fungi</taxon>
        <taxon>Dikarya</taxon>
        <taxon>Basidiomycota</taxon>
        <taxon>Agaricomycotina</taxon>
        <taxon>Agaricomycetes</taxon>
        <taxon>Agaricomycetidae</taxon>
        <taxon>Agaricales</taxon>
        <taxon>Marasmiineae</taxon>
        <taxon>Mycenaceae</taxon>
        <taxon>Favolaschia</taxon>
    </lineage>
</organism>
<dbReference type="InterPro" id="IPR036908">
    <property type="entry name" value="RlpA-like_sf"/>
</dbReference>
<accession>A0AAV9ZHG0</accession>
<evidence type="ECO:0000313" key="5">
    <source>
        <dbReference type="EMBL" id="KAK6981569.1"/>
    </source>
</evidence>
<dbReference type="EMBL" id="JAWWNJ010000149">
    <property type="protein sequence ID" value="KAK6981569.1"/>
    <property type="molecule type" value="Genomic_DNA"/>
</dbReference>
<name>A0AAV9ZHG0_9AGAR</name>
<evidence type="ECO:0000313" key="6">
    <source>
        <dbReference type="Proteomes" id="UP001362999"/>
    </source>
</evidence>
<evidence type="ECO:0000256" key="1">
    <source>
        <dbReference type="ARBA" id="ARBA00004613"/>
    </source>
</evidence>
<evidence type="ECO:0000256" key="4">
    <source>
        <dbReference type="SAM" id="SignalP"/>
    </source>
</evidence>
<dbReference type="Pfam" id="PF07249">
    <property type="entry name" value="Cerato-platanin"/>
    <property type="match status" value="1"/>
</dbReference>
<dbReference type="AlphaFoldDB" id="A0AAV9ZHG0"/>
<protein>
    <submittedName>
        <fullName evidence="5">Cerato-platanin</fullName>
    </submittedName>
</protein>
<dbReference type="InterPro" id="IPR010829">
    <property type="entry name" value="Cerato-platanin"/>
</dbReference>
<dbReference type="Proteomes" id="UP001362999">
    <property type="component" value="Unassembled WGS sequence"/>
</dbReference>
<dbReference type="Gene3D" id="2.40.40.10">
    <property type="entry name" value="RlpA-like domain"/>
    <property type="match status" value="1"/>
</dbReference>
<feature type="signal peptide" evidence="4">
    <location>
        <begin position="1"/>
        <end position="19"/>
    </location>
</feature>
<gene>
    <name evidence="5" type="ORF">R3P38DRAFT_2745839</name>
</gene>
<dbReference type="CDD" id="cd22778">
    <property type="entry name" value="DPBB_CEPL-like"/>
    <property type="match status" value="1"/>
</dbReference>
<keyword evidence="3" id="KW-0964">Secreted</keyword>
<comment type="subcellular location">
    <subcellularLocation>
        <location evidence="1">Secreted</location>
    </subcellularLocation>
</comment>
<dbReference type="GO" id="GO:0005576">
    <property type="term" value="C:extracellular region"/>
    <property type="evidence" value="ECO:0007669"/>
    <property type="project" value="UniProtKB-SubCell"/>
</dbReference>
<dbReference type="SUPFAM" id="SSF50685">
    <property type="entry name" value="Barwin-like endoglucanases"/>
    <property type="match status" value="1"/>
</dbReference>
<feature type="chain" id="PRO_5043575407" evidence="4">
    <location>
        <begin position="20"/>
        <end position="140"/>
    </location>
</feature>
<comment type="caution">
    <text evidence="5">The sequence shown here is derived from an EMBL/GenBank/DDBJ whole genome shotgun (WGS) entry which is preliminary data.</text>
</comment>
<keyword evidence="6" id="KW-1185">Reference proteome</keyword>
<keyword evidence="4" id="KW-0732">Signal</keyword>